<dbReference type="InterPro" id="IPR007553">
    <property type="entry name" value="2-thiour_desulf"/>
</dbReference>
<evidence type="ECO:0000313" key="1">
    <source>
        <dbReference type="EMBL" id="TCV99341.1"/>
    </source>
</evidence>
<dbReference type="RefSeq" id="WP_066445324.1">
    <property type="nucleotide sequence ID" value="NZ_JANKBF010000011.1"/>
</dbReference>
<protein>
    <submittedName>
        <fullName evidence="1">Uncharacterized protein YbbK (DUF523 family)</fullName>
    </submittedName>
</protein>
<dbReference type="Pfam" id="PF04463">
    <property type="entry name" value="2-thiour_desulf"/>
    <property type="match status" value="1"/>
</dbReference>
<dbReference type="Proteomes" id="UP000295515">
    <property type="component" value="Unassembled WGS sequence"/>
</dbReference>
<sequence>MIGVSACLIGENCTYSGKNNLVLGLKRLYELGEVVCVCPEVMGGLSTPRNPAEIQSVEPLLITTNQQVDVTKEYLEGAKKAMSIFIAHDVKVAILKFRSPSCGCDGIYDGTFSHTLIDGQGVFAKMCEEHGIKVFHEKQIEEFLKYIGKEDEYGTYFKDSTSI</sequence>
<dbReference type="PANTHER" id="PTHR30087">
    <property type="entry name" value="INNER MEMBRANE PROTEIN"/>
    <property type="match status" value="1"/>
</dbReference>
<organism evidence="1 2">
    <name type="scientific">Longibaculum muris</name>
    <dbReference type="NCBI Taxonomy" id="1796628"/>
    <lineage>
        <taxon>Bacteria</taxon>
        <taxon>Bacillati</taxon>
        <taxon>Bacillota</taxon>
        <taxon>Erysipelotrichia</taxon>
        <taxon>Erysipelotrichales</taxon>
        <taxon>Coprobacillaceae</taxon>
        <taxon>Longibaculum</taxon>
    </lineage>
</organism>
<accession>A0A4R3Z310</accession>
<dbReference type="PANTHER" id="PTHR30087:SF1">
    <property type="entry name" value="HYPOTHETICAL CYTOSOLIC PROTEIN"/>
    <property type="match status" value="1"/>
</dbReference>
<gene>
    <name evidence="1" type="ORF">EDD60_11032</name>
</gene>
<reference evidence="1 2" key="1">
    <citation type="submission" date="2019-03" db="EMBL/GenBank/DDBJ databases">
        <title>Genomic Encyclopedia of Type Strains, Phase IV (KMG-IV): sequencing the most valuable type-strain genomes for metagenomic binning, comparative biology and taxonomic classification.</title>
        <authorList>
            <person name="Goeker M."/>
        </authorList>
    </citation>
    <scope>NUCLEOTIDE SEQUENCE [LARGE SCALE GENOMIC DNA]</scope>
    <source>
        <strain evidence="1 2">DSM 29487</strain>
    </source>
</reference>
<proteinExistence type="predicted"/>
<name>A0A4R3Z310_9FIRM</name>
<dbReference type="GeneID" id="98915418"/>
<dbReference type="AlphaFoldDB" id="A0A4R3Z310"/>
<dbReference type="EMBL" id="SMCQ01000010">
    <property type="protein sequence ID" value="TCV99341.1"/>
    <property type="molecule type" value="Genomic_DNA"/>
</dbReference>
<comment type="caution">
    <text evidence="1">The sequence shown here is derived from an EMBL/GenBank/DDBJ whole genome shotgun (WGS) entry which is preliminary data.</text>
</comment>
<evidence type="ECO:0000313" key="2">
    <source>
        <dbReference type="Proteomes" id="UP000295515"/>
    </source>
</evidence>
<keyword evidence="2" id="KW-1185">Reference proteome</keyword>